<sequence>MATANFLYRSTRVKAPLILRIRFNKNKKSCYLDCPIKEEVEREYWEKKHFSNSKDVLIKNKQIELSKELLKIEEFILDALKYEESIDAVTKPWLKAQMEYYYNPPERLNQDVSYWIQKIIDEAPFRDNAKGGIGLSKSRVNSYKILLLHFDNFQGGRKIIVEQMDKSLFENFKKYLLAEKNFAPTYALKKIADLKTVCKEARSNGVKASVELSDIKVKQVSPYDDDMDVIPLTLQDIEKIEKADLKRPALINARKWLILGVFTGQRGETLTKRIVEKNFYSYGNGLEIRVTQKKGNKPVRIPVLPRVKKIFEEGLPYSISTQKLRLHFKEIGKIAKIDEMVNGRITEAIEVKGTDKKIRRGIKKMREKYNYIGLHTLRRSFACIHEGKIPREVIMKVTGHKKIETYLQYVNQDRNEHLDVFMDYYNKEEKKSKGNSTLSVVSRKYGVS</sequence>
<dbReference type="Gene3D" id="1.10.443.10">
    <property type="entry name" value="Intergrase catalytic core"/>
    <property type="match status" value="1"/>
</dbReference>
<dbReference type="InterPro" id="IPR011010">
    <property type="entry name" value="DNA_brk_join_enz"/>
</dbReference>
<organism evidence="4 5">
    <name type="scientific">Urechidicola vernalis</name>
    <dbReference type="NCBI Taxonomy" id="3075600"/>
    <lineage>
        <taxon>Bacteria</taxon>
        <taxon>Pseudomonadati</taxon>
        <taxon>Bacteroidota</taxon>
        <taxon>Flavobacteriia</taxon>
        <taxon>Flavobacteriales</taxon>
        <taxon>Flavobacteriaceae</taxon>
        <taxon>Urechidicola</taxon>
    </lineage>
</organism>
<dbReference type="InterPro" id="IPR050090">
    <property type="entry name" value="Tyrosine_recombinase_XerCD"/>
</dbReference>
<reference evidence="4 5" key="1">
    <citation type="submission" date="2023-09" db="EMBL/GenBank/DDBJ databases">
        <authorList>
            <person name="Rey-Velasco X."/>
        </authorList>
    </citation>
    <scope>NUCLEOTIDE SEQUENCE [LARGE SCALE GENOMIC DNA]</scope>
    <source>
        <strain evidence="4 5">P050</strain>
    </source>
</reference>
<evidence type="ECO:0000313" key="4">
    <source>
        <dbReference type="EMBL" id="MDT0554039.1"/>
    </source>
</evidence>
<evidence type="ECO:0000256" key="1">
    <source>
        <dbReference type="ARBA" id="ARBA00023125"/>
    </source>
</evidence>
<protein>
    <submittedName>
        <fullName evidence="4">Phage integrase SAM-like domain-containing protein</fullName>
    </submittedName>
</protein>
<keyword evidence="5" id="KW-1185">Reference proteome</keyword>
<dbReference type="EMBL" id="JAVRHV010000007">
    <property type="protein sequence ID" value="MDT0554039.1"/>
    <property type="molecule type" value="Genomic_DNA"/>
</dbReference>
<dbReference type="Pfam" id="PF13102">
    <property type="entry name" value="Phage_int_SAM_5"/>
    <property type="match status" value="1"/>
</dbReference>
<dbReference type="InterPro" id="IPR010998">
    <property type="entry name" value="Integrase_recombinase_N"/>
</dbReference>
<proteinExistence type="predicted"/>
<dbReference type="Gene3D" id="1.10.150.130">
    <property type="match status" value="1"/>
</dbReference>
<evidence type="ECO:0000256" key="2">
    <source>
        <dbReference type="ARBA" id="ARBA00023172"/>
    </source>
</evidence>
<evidence type="ECO:0000259" key="3">
    <source>
        <dbReference type="Pfam" id="PF13102"/>
    </source>
</evidence>
<comment type="caution">
    <text evidence="4">The sequence shown here is derived from an EMBL/GenBank/DDBJ whole genome shotgun (WGS) entry which is preliminary data.</text>
</comment>
<feature type="domain" description="Phage integrase SAM-like" evidence="3">
    <location>
        <begin position="136"/>
        <end position="207"/>
    </location>
</feature>
<name>A0ABU2Y8P8_9FLAO</name>
<dbReference type="Proteomes" id="UP001252186">
    <property type="component" value="Unassembled WGS sequence"/>
</dbReference>
<dbReference type="PANTHER" id="PTHR30349">
    <property type="entry name" value="PHAGE INTEGRASE-RELATED"/>
    <property type="match status" value="1"/>
</dbReference>
<dbReference type="RefSeq" id="WP_311594123.1">
    <property type="nucleotide sequence ID" value="NZ_JAVRHV010000007.1"/>
</dbReference>
<keyword evidence="2" id="KW-0233">DNA recombination</keyword>
<evidence type="ECO:0000313" key="5">
    <source>
        <dbReference type="Proteomes" id="UP001252186"/>
    </source>
</evidence>
<accession>A0ABU2Y8P8</accession>
<dbReference type="InterPro" id="IPR025269">
    <property type="entry name" value="SAM-like_dom"/>
</dbReference>
<keyword evidence="1" id="KW-0238">DNA-binding</keyword>
<gene>
    <name evidence="4" type="ORF">RM519_12325</name>
</gene>
<dbReference type="InterPro" id="IPR013762">
    <property type="entry name" value="Integrase-like_cat_sf"/>
</dbReference>
<dbReference type="SUPFAM" id="SSF56349">
    <property type="entry name" value="DNA breaking-rejoining enzymes"/>
    <property type="match status" value="1"/>
</dbReference>